<reference evidence="2 3" key="1">
    <citation type="submission" date="2018-06" db="EMBL/GenBank/DDBJ databases">
        <title>Bacteria isolated from soil of Wuhan.</title>
        <authorList>
            <person name="Wei X."/>
            <person name="Chunhua H."/>
        </authorList>
    </citation>
    <scope>NUCLEOTIDE SEQUENCE [LARGE SCALE GENOMIC DNA]</scope>
    <source>
        <strain evidence="3">xwS2</strain>
    </source>
</reference>
<proteinExistence type="predicted"/>
<dbReference type="InterPro" id="IPR046673">
    <property type="entry name" value="ToxA_N"/>
</dbReference>
<dbReference type="EMBL" id="QJRG01000033">
    <property type="protein sequence ID" value="RWU26575.1"/>
    <property type="molecule type" value="Genomic_DNA"/>
</dbReference>
<evidence type="ECO:0000313" key="3">
    <source>
        <dbReference type="Proteomes" id="UP000288983"/>
    </source>
</evidence>
<dbReference type="Pfam" id="PF20178">
    <property type="entry name" value="ToxA_N"/>
    <property type="match status" value="1"/>
</dbReference>
<comment type="caution">
    <text evidence="2">The sequence shown here is derived from an EMBL/GenBank/DDBJ whole genome shotgun (WGS) entry which is preliminary data.</text>
</comment>
<evidence type="ECO:0000259" key="1">
    <source>
        <dbReference type="Pfam" id="PF20178"/>
    </source>
</evidence>
<evidence type="ECO:0000313" key="2">
    <source>
        <dbReference type="EMBL" id="RWU26575.1"/>
    </source>
</evidence>
<gene>
    <name evidence="2" type="ORF">DM813_01750</name>
</gene>
<protein>
    <recommendedName>
        <fullName evidence="1">Dermonecrotic toxin N-terminal domain-containing protein</fullName>
    </recommendedName>
</protein>
<organism evidence="2 3">
    <name type="scientific">Pseudomonas alkylphenolica</name>
    <dbReference type="NCBI Taxonomy" id="237609"/>
    <lineage>
        <taxon>Bacteria</taxon>
        <taxon>Pseudomonadati</taxon>
        <taxon>Pseudomonadota</taxon>
        <taxon>Gammaproteobacteria</taxon>
        <taxon>Pseudomonadales</taxon>
        <taxon>Pseudomonadaceae</taxon>
        <taxon>Pseudomonas</taxon>
    </lineage>
</organism>
<accession>A0A443ZZP1</accession>
<dbReference type="OrthoDB" id="7003488at2"/>
<dbReference type="Proteomes" id="UP000288983">
    <property type="component" value="Unassembled WGS sequence"/>
</dbReference>
<name>A0A443ZZP1_9PSED</name>
<dbReference type="RefSeq" id="WP_128321707.1">
    <property type="nucleotide sequence ID" value="NZ_QJRG01000033.1"/>
</dbReference>
<sequence length="1568" mass="174530">MSSQTTRLSAQDFKRAVALQFASRPTLRQVVGRKVLQLLVERHPKLSTVRPLLTDAEPLRLLIPQSGPGNARLSVPLIQVLLQALMDGTALNLEMLYEEAHGLYFVEPYRFEGSDGFEYIELKGITDSINDLLLELPYHVQQAQIDYWSDVSSAGVSRDRWLQQTLKLALLRNLPLQGLGDPQEACIYGLLKGAHEQPGVFTVEVQLAANGQRFLRMLPNLLVVGEWDEREVVLWCAPSSVVRAFDSLDDFASALQDEMASRYAFESMSWNRYELEGDPFSQQAALLLNIMLENLQRLHGARHTDVAEMEALHAALTDPAQWFIEGYVASGDASVAVAPGLIGASAADSFAYQCGLFELALAQAQSKGRAALDDVQDLHSYASARLRSQLLIDHPDDANYFPDDLNLTLTLTRGVPGGAGVGVGDGVVETRSMTLTQFAIGNLSSLQGATLTTIEHRNGQLIMDWLNVDYVRSLVEKVDIGGHYPGYVAQQLDDSATREQRVSCFAREWRCSLLFSALTAKLGGTLSEAGLQCVVDYCGDHVDRDLPGIMLMPLAFSCEPASREPDLVSGMYVLFSTEPATVLLYRPLYSAAALKEFASLEAMMAAIRQPGTLQDSILEWLKPQARRIYDHGGFSEPHLGRPILDTQLLPEPVKPASFFAQFWQFDVDAKLYLANRDLLVELADRQSVSSAESHWALLVQGAWLLFDVVTLLLRGPVASVAWLVQVIKGLESDVAALNQGSDFERSAAVVDLILNLGMAMFHARLPKGDAAPTRRFPDPVVFDGLPPGPGLASAAQEPAMGKQGLPGSLAERPGVQLDFTWRGRQGFNALPTEQRKALQGLRSGVSLNGVEALESGPERGLYRIGENYYTSLVGDTYLVEVSDKGVQVLGADGKKGPWLNYRHGQWRIDAGLRLLGGGPRRRADLLREDNQKEYDALYTQQADFSDERNRVAESFGLSKSEWFNRERHAEKLEAQRDKVPDNPAGRPLKLAFEQKIKLARRDVLRAKYQVMADLKAMIEADLKLDKVLTQLVQPKFARQKLMPAIKLHRSIVRQQVIENLVALYNDTRITINDIDVQELIDNMVARPISKTELEHYDYVRSMLESVVAKQLDLVWISKLLDGLLIETLKDVEIVFKDESGERQNKQVELDGLIEKRRLTFTDLQLELLEHLAELCLNRGAGDDEEALIRYHAQLWSDALKSAGIEHGKLEVIEVPAAQRLELLGGVLDSYKVAQGHAVLLAESGDEVIKTDTLNEYLKVLDTLIDSAQEEMAMAIRESELFDPVQPTTRVYRRRTGKHRVVKTHNGRSVIGEEVQVDGHDVVQQKDPSGTKVLKTFRKQQGVWVEDVEEPVDELQPSDNSHDVGVARSMARKALGQLEPTLELAQRYIGKSEPIGMQSIVEGLVERLKEAGEALESTGIAAEFGAKLSDAIERLENTQHDLLTSYYLTTSHPTATGLRFLFREKQISIRPTTRRKMLSANDYLDIYEVHRLPSRGNAKGTGIWEAHFHYPDATVPARRFAKGHLKIWSQRKIGQKAQMEAVRGNSRELLAVYRGNLVLSEVEGIIPFD</sequence>
<feature type="domain" description="Dermonecrotic toxin N-terminal" evidence="1">
    <location>
        <begin position="372"/>
        <end position="609"/>
    </location>
</feature>